<dbReference type="Pfam" id="PF00528">
    <property type="entry name" value="BPD_transp_1"/>
    <property type="match status" value="1"/>
</dbReference>
<comment type="similarity">
    <text evidence="7">Belongs to the binding-protein-dependent transport system permease family.</text>
</comment>
<sequence>MHAPSSTNLAMPAGRSARNEPTPADAHPARTLKRGEGKARDDATQRMQKLLRLASPFLLLAIWELLARLGILDVRFFPPPSTLVGTAEQMLTDGSLAAAVADSMIRLVIGFCLGAVAGCLVGVCVGLSGWFRSLIEPWLIVTYPIPKLAIYPLLVLIVGLGDAPIVLLLAIAVFYIVSLNLTAGIASIRPVIYDVGRDSQASFMQIVLTIALPASLPHLFVALEIASGIAFIVLIAAEFVGAKTGLGSIIWSSWQLFDVGPMYVAILAISILGYLSTVLLRATGRLLMPWRRTHRV</sequence>
<feature type="transmembrane region" description="Helical" evidence="7">
    <location>
        <begin position="260"/>
        <end position="282"/>
    </location>
</feature>
<feature type="transmembrane region" description="Helical" evidence="7">
    <location>
        <begin position="104"/>
        <end position="131"/>
    </location>
</feature>
<evidence type="ECO:0000256" key="7">
    <source>
        <dbReference type="RuleBase" id="RU363032"/>
    </source>
</evidence>
<dbReference type="InterPro" id="IPR035906">
    <property type="entry name" value="MetI-like_sf"/>
</dbReference>
<accession>A0A3P4B0R7</accession>
<dbReference type="InterPro" id="IPR000515">
    <property type="entry name" value="MetI-like"/>
</dbReference>
<evidence type="ECO:0000256" key="2">
    <source>
        <dbReference type="ARBA" id="ARBA00022448"/>
    </source>
</evidence>
<keyword evidence="2 7" id="KW-0813">Transport</keyword>
<dbReference type="GO" id="GO:0055085">
    <property type="term" value="P:transmembrane transport"/>
    <property type="evidence" value="ECO:0007669"/>
    <property type="project" value="InterPro"/>
</dbReference>
<evidence type="ECO:0000256" key="8">
    <source>
        <dbReference type="SAM" id="MobiDB-lite"/>
    </source>
</evidence>
<evidence type="ECO:0000313" key="10">
    <source>
        <dbReference type="EMBL" id="VCU68715.1"/>
    </source>
</evidence>
<evidence type="ECO:0000256" key="1">
    <source>
        <dbReference type="ARBA" id="ARBA00004651"/>
    </source>
</evidence>
<feature type="region of interest" description="Disordered" evidence="8">
    <location>
        <begin position="1"/>
        <end position="40"/>
    </location>
</feature>
<dbReference type="Gene3D" id="1.10.3720.10">
    <property type="entry name" value="MetI-like"/>
    <property type="match status" value="1"/>
</dbReference>
<dbReference type="PANTHER" id="PTHR30151:SF0">
    <property type="entry name" value="ABC TRANSPORTER PERMEASE PROTEIN MJ0413-RELATED"/>
    <property type="match status" value="1"/>
</dbReference>
<dbReference type="GO" id="GO:0005886">
    <property type="term" value="C:plasma membrane"/>
    <property type="evidence" value="ECO:0007669"/>
    <property type="project" value="UniProtKB-SubCell"/>
</dbReference>
<keyword evidence="3" id="KW-1003">Cell membrane</keyword>
<evidence type="ECO:0000256" key="6">
    <source>
        <dbReference type="ARBA" id="ARBA00023136"/>
    </source>
</evidence>
<evidence type="ECO:0000256" key="5">
    <source>
        <dbReference type="ARBA" id="ARBA00022989"/>
    </source>
</evidence>
<dbReference type="RefSeq" id="WP_160142148.1">
    <property type="nucleotide sequence ID" value="NZ_UWPJ01000008.1"/>
</dbReference>
<evidence type="ECO:0000313" key="11">
    <source>
        <dbReference type="Proteomes" id="UP000277294"/>
    </source>
</evidence>
<dbReference type="PROSITE" id="PS50928">
    <property type="entry name" value="ABC_TM1"/>
    <property type="match status" value="1"/>
</dbReference>
<protein>
    <submittedName>
        <fullName evidence="10">Aliphatic sulfonates transport permease protein SsuC</fullName>
    </submittedName>
</protein>
<feature type="transmembrane region" description="Helical" evidence="7">
    <location>
        <begin position="207"/>
        <end position="240"/>
    </location>
</feature>
<dbReference type="PANTHER" id="PTHR30151">
    <property type="entry name" value="ALKANE SULFONATE ABC TRANSPORTER-RELATED, MEMBRANE SUBUNIT"/>
    <property type="match status" value="1"/>
</dbReference>
<proteinExistence type="inferred from homology"/>
<dbReference type="Proteomes" id="UP000277294">
    <property type="component" value="Unassembled WGS sequence"/>
</dbReference>
<feature type="transmembrane region" description="Helical" evidence="7">
    <location>
        <begin position="138"/>
        <end position="159"/>
    </location>
</feature>
<feature type="transmembrane region" description="Helical" evidence="7">
    <location>
        <begin position="165"/>
        <end position="186"/>
    </location>
</feature>
<evidence type="ECO:0000256" key="4">
    <source>
        <dbReference type="ARBA" id="ARBA00022692"/>
    </source>
</evidence>
<keyword evidence="6 7" id="KW-0472">Membrane</keyword>
<dbReference type="CDD" id="cd06261">
    <property type="entry name" value="TM_PBP2"/>
    <property type="match status" value="1"/>
</dbReference>
<feature type="domain" description="ABC transmembrane type-1" evidence="9">
    <location>
        <begin position="92"/>
        <end position="284"/>
    </location>
</feature>
<dbReference type="AlphaFoldDB" id="A0A3P4B0R7"/>
<gene>
    <name evidence="10" type="primary">ssuC_3</name>
    <name evidence="10" type="ORF">PIGHUM_00773</name>
</gene>
<dbReference type="SUPFAM" id="SSF161098">
    <property type="entry name" value="MetI-like"/>
    <property type="match status" value="1"/>
</dbReference>
<keyword evidence="11" id="KW-1185">Reference proteome</keyword>
<comment type="subcellular location">
    <subcellularLocation>
        <location evidence="1 7">Cell membrane</location>
        <topology evidence="1 7">Multi-pass membrane protein</topology>
    </subcellularLocation>
</comment>
<keyword evidence="5 7" id="KW-1133">Transmembrane helix</keyword>
<dbReference type="EMBL" id="UWPJ01000008">
    <property type="protein sequence ID" value="VCU68715.1"/>
    <property type="molecule type" value="Genomic_DNA"/>
</dbReference>
<organism evidence="10 11">
    <name type="scientific">Pigmentiphaga humi</name>
    <dbReference type="NCBI Taxonomy" id="2478468"/>
    <lineage>
        <taxon>Bacteria</taxon>
        <taxon>Pseudomonadati</taxon>
        <taxon>Pseudomonadota</taxon>
        <taxon>Betaproteobacteria</taxon>
        <taxon>Burkholderiales</taxon>
        <taxon>Alcaligenaceae</taxon>
        <taxon>Pigmentiphaga</taxon>
    </lineage>
</organism>
<evidence type="ECO:0000256" key="3">
    <source>
        <dbReference type="ARBA" id="ARBA00022475"/>
    </source>
</evidence>
<name>A0A3P4B0R7_9BURK</name>
<keyword evidence="4 7" id="KW-0812">Transmembrane</keyword>
<dbReference type="OrthoDB" id="8138334at2"/>
<reference evidence="10 11" key="1">
    <citation type="submission" date="2018-10" db="EMBL/GenBank/DDBJ databases">
        <authorList>
            <person name="Criscuolo A."/>
        </authorList>
    </citation>
    <scope>NUCLEOTIDE SEQUENCE [LARGE SCALE GENOMIC DNA]</scope>
    <source>
        <strain evidence="10">DnA1</strain>
    </source>
</reference>
<evidence type="ECO:0000259" key="9">
    <source>
        <dbReference type="PROSITE" id="PS50928"/>
    </source>
</evidence>